<feature type="region of interest" description="Disordered" evidence="1">
    <location>
        <begin position="133"/>
        <end position="157"/>
    </location>
</feature>
<feature type="compositionally biased region" description="Polar residues" evidence="1">
    <location>
        <begin position="175"/>
        <end position="187"/>
    </location>
</feature>
<evidence type="ECO:0000313" key="3">
    <source>
        <dbReference type="Proteomes" id="UP001151760"/>
    </source>
</evidence>
<organism evidence="2 3">
    <name type="scientific">Tanacetum coccineum</name>
    <dbReference type="NCBI Taxonomy" id="301880"/>
    <lineage>
        <taxon>Eukaryota</taxon>
        <taxon>Viridiplantae</taxon>
        <taxon>Streptophyta</taxon>
        <taxon>Embryophyta</taxon>
        <taxon>Tracheophyta</taxon>
        <taxon>Spermatophyta</taxon>
        <taxon>Magnoliopsida</taxon>
        <taxon>eudicotyledons</taxon>
        <taxon>Gunneridae</taxon>
        <taxon>Pentapetalae</taxon>
        <taxon>asterids</taxon>
        <taxon>campanulids</taxon>
        <taxon>Asterales</taxon>
        <taxon>Asteraceae</taxon>
        <taxon>Asteroideae</taxon>
        <taxon>Anthemideae</taxon>
        <taxon>Anthemidinae</taxon>
        <taxon>Tanacetum</taxon>
    </lineage>
</organism>
<feature type="region of interest" description="Disordered" evidence="1">
    <location>
        <begin position="175"/>
        <end position="197"/>
    </location>
</feature>
<gene>
    <name evidence="2" type="ORF">Tco_1015745</name>
</gene>
<dbReference type="Proteomes" id="UP001151760">
    <property type="component" value="Unassembled WGS sequence"/>
</dbReference>
<dbReference type="EMBL" id="BQNB010017529">
    <property type="protein sequence ID" value="GJT64265.1"/>
    <property type="molecule type" value="Genomic_DNA"/>
</dbReference>
<feature type="compositionally biased region" description="Basic residues" evidence="1">
    <location>
        <begin position="136"/>
        <end position="148"/>
    </location>
</feature>
<accession>A0ABQ5FLN2</accession>
<sequence>MQDKAKESCMTSFRLLHSFLQVLSYNELKINGCFERAFATLFEQDVQTFTCSMLLHLDQLEKQLDKDEFQEDRSMAAFWVFNKQFQVFIDSQFTWDYDSQMTEKYFAEYIRIKVTQFRETLLQHMGNVKKSVAERTRHKRQYDRRVNKRQMQTHASKVDSSKALDVDLVVMESNGTKSGKFSPNKSSTVHEKPNTPRSCLRWKPTGRIFKIAGPRWILTGKMFTDSTTKVDSKPPNGSNNDITNPYECGQTLNLSADNTSGSAPQRKETCTIQYALSSKEEKSSYLSLIILGTQSQVYVRKGFADSEVSKPAKGKE</sequence>
<evidence type="ECO:0000256" key="1">
    <source>
        <dbReference type="SAM" id="MobiDB-lite"/>
    </source>
</evidence>
<feature type="compositionally biased region" description="Polar residues" evidence="1">
    <location>
        <begin position="226"/>
        <end position="243"/>
    </location>
</feature>
<name>A0ABQ5FLN2_9ASTR</name>
<reference evidence="2" key="2">
    <citation type="submission" date="2022-01" db="EMBL/GenBank/DDBJ databases">
        <authorList>
            <person name="Yamashiro T."/>
            <person name="Shiraishi A."/>
            <person name="Satake H."/>
            <person name="Nakayama K."/>
        </authorList>
    </citation>
    <scope>NUCLEOTIDE SEQUENCE</scope>
</reference>
<keyword evidence="3" id="KW-1185">Reference proteome</keyword>
<comment type="caution">
    <text evidence="2">The sequence shown here is derived from an EMBL/GenBank/DDBJ whole genome shotgun (WGS) entry which is preliminary data.</text>
</comment>
<evidence type="ECO:0000313" key="2">
    <source>
        <dbReference type="EMBL" id="GJT64265.1"/>
    </source>
</evidence>
<feature type="region of interest" description="Disordered" evidence="1">
    <location>
        <begin position="226"/>
        <end position="246"/>
    </location>
</feature>
<reference evidence="2" key="1">
    <citation type="journal article" date="2022" name="Int. J. Mol. Sci.">
        <title>Draft Genome of Tanacetum Coccineum: Genomic Comparison of Closely Related Tanacetum-Family Plants.</title>
        <authorList>
            <person name="Yamashiro T."/>
            <person name="Shiraishi A."/>
            <person name="Nakayama K."/>
            <person name="Satake H."/>
        </authorList>
    </citation>
    <scope>NUCLEOTIDE SEQUENCE</scope>
</reference>
<proteinExistence type="predicted"/>
<protein>
    <submittedName>
        <fullName evidence="2">Uncharacterized protein</fullName>
    </submittedName>
</protein>